<sequence>MPASRAHPMKRALVVGGVASYVHGTLAKKLARWGFVVEGHQEMRARMTAAVSAARFDALLIFAEMVPTRTVIEDWEAAAESSGVPCIVLDRHEAHWPKALARHGYEPINPVTASAVATTHEEAMPTLPVPAAKSAPSPRPPTQPFEDLLTQLEVLLAEMGDVGMETLSWSRGKGLDYEAVIRVRGHRGT</sequence>
<organism evidence="1 2">
    <name type="scientific">Corallococcus exiguus</name>
    <dbReference type="NCBI Taxonomy" id="83462"/>
    <lineage>
        <taxon>Bacteria</taxon>
        <taxon>Pseudomonadati</taxon>
        <taxon>Myxococcota</taxon>
        <taxon>Myxococcia</taxon>
        <taxon>Myxococcales</taxon>
        <taxon>Cystobacterineae</taxon>
        <taxon>Myxococcaceae</taxon>
        <taxon>Corallococcus</taxon>
    </lineage>
</organism>
<dbReference type="Proteomes" id="UP000537825">
    <property type="component" value="Unassembled WGS sequence"/>
</dbReference>
<gene>
    <name evidence="1" type="ORF">GTZ93_11455</name>
</gene>
<dbReference type="EMBL" id="JAAAPK010000003">
    <property type="protein sequence ID" value="NBC40442.1"/>
    <property type="molecule type" value="Genomic_DNA"/>
</dbReference>
<dbReference type="AlphaFoldDB" id="A0A7X5BTR1"/>
<keyword evidence="2" id="KW-1185">Reference proteome</keyword>
<accession>A0A7X5BTR1</accession>
<protein>
    <submittedName>
        <fullName evidence="1">Uncharacterized protein</fullName>
    </submittedName>
</protein>
<reference evidence="1 2" key="1">
    <citation type="submission" date="2020-01" db="EMBL/GenBank/DDBJ databases">
        <title>The draft genome sequence of Corallococcus exiguus DSM 14696.</title>
        <authorList>
            <person name="Zhang X."/>
            <person name="Zhu H."/>
        </authorList>
    </citation>
    <scope>NUCLEOTIDE SEQUENCE [LARGE SCALE GENOMIC DNA]</scope>
    <source>
        <strain evidence="1 2">DSM 14696</strain>
    </source>
</reference>
<dbReference type="RefSeq" id="WP_161662778.1">
    <property type="nucleotide sequence ID" value="NZ_JAAAPK010000003.1"/>
</dbReference>
<name>A0A7X5BTR1_9BACT</name>
<comment type="caution">
    <text evidence="1">The sequence shown here is derived from an EMBL/GenBank/DDBJ whole genome shotgun (WGS) entry which is preliminary data.</text>
</comment>
<proteinExistence type="predicted"/>
<evidence type="ECO:0000313" key="2">
    <source>
        <dbReference type="Proteomes" id="UP000537825"/>
    </source>
</evidence>
<evidence type="ECO:0000313" key="1">
    <source>
        <dbReference type="EMBL" id="NBC40442.1"/>
    </source>
</evidence>